<name>A0A089MCV3_9BACL</name>
<dbReference type="eggNOG" id="COG5434">
    <property type="taxonomic scope" value="Bacteria"/>
</dbReference>
<keyword evidence="2" id="KW-1185">Reference proteome</keyword>
<dbReference type="STRING" id="189425.PGRAT_18000"/>
<gene>
    <name evidence="1" type="ORF">PGRAT_18000</name>
</gene>
<accession>A0A089MCV3</accession>
<reference evidence="1 2" key="1">
    <citation type="submission" date="2014-08" db="EMBL/GenBank/DDBJ databases">
        <title>Comparative genomics of the Paenibacillus odorifer group.</title>
        <authorList>
            <person name="den Bakker H.C."/>
            <person name="Tsai Y.-C."/>
            <person name="Martin N."/>
            <person name="Korlach J."/>
            <person name="Wiedmann M."/>
        </authorList>
    </citation>
    <scope>NUCLEOTIDE SEQUENCE [LARGE SCALE GENOMIC DNA]</scope>
    <source>
        <strain evidence="1 2">DSM 15220</strain>
    </source>
</reference>
<dbReference type="KEGG" id="pgm:PGRAT_18000"/>
<dbReference type="Proteomes" id="UP000029500">
    <property type="component" value="Chromosome"/>
</dbReference>
<organism evidence="1 2">
    <name type="scientific">Paenibacillus graminis</name>
    <dbReference type="NCBI Taxonomy" id="189425"/>
    <lineage>
        <taxon>Bacteria</taxon>
        <taxon>Bacillati</taxon>
        <taxon>Bacillota</taxon>
        <taxon>Bacilli</taxon>
        <taxon>Bacillales</taxon>
        <taxon>Paenibacillaceae</taxon>
        <taxon>Paenibacillus</taxon>
    </lineage>
</organism>
<dbReference type="AlphaFoldDB" id="A0A089MCV3"/>
<proteinExistence type="predicted"/>
<evidence type="ECO:0000313" key="1">
    <source>
        <dbReference type="EMBL" id="AIQ69308.1"/>
    </source>
</evidence>
<dbReference type="OrthoDB" id="9795222at2"/>
<dbReference type="RefSeq" id="WP_025707568.1">
    <property type="nucleotide sequence ID" value="NZ_CP009287.1"/>
</dbReference>
<dbReference type="EMBL" id="CP009287">
    <property type="protein sequence ID" value="AIQ69308.1"/>
    <property type="molecule type" value="Genomic_DNA"/>
</dbReference>
<protein>
    <submittedName>
        <fullName evidence="1">Uncharacterized protein</fullName>
    </submittedName>
</protein>
<sequence length="155" mass="17305">MSQLKVYETPEHIPGREDYRVKVRTAGGGWQPIFVYEVKVDMHEVRPESMAFFDVEGEAEVEIVCLYTEIEHVNISPASRSVDCSHDGRTISFKLNGPQKLSVEINGGRFRNLPLFANPLEAVEPQPDGRGSIWFSRATSGLNGSSMDSCLICGW</sequence>
<dbReference type="HOGENOM" id="CLU_1693726_0_0_9"/>
<evidence type="ECO:0000313" key="2">
    <source>
        <dbReference type="Proteomes" id="UP000029500"/>
    </source>
</evidence>